<keyword evidence="1" id="KW-0472">Membrane</keyword>
<comment type="caution">
    <text evidence="2">The sequence shown here is derived from an EMBL/GenBank/DDBJ whole genome shotgun (WGS) entry which is preliminary data.</text>
</comment>
<name>A0ABT6CYB2_9MICC</name>
<evidence type="ECO:0000256" key="1">
    <source>
        <dbReference type="SAM" id="Phobius"/>
    </source>
</evidence>
<dbReference type="SUPFAM" id="SSF141694">
    <property type="entry name" value="AF2212/PG0164-like"/>
    <property type="match status" value="1"/>
</dbReference>
<dbReference type="Proteomes" id="UP001220456">
    <property type="component" value="Unassembled WGS sequence"/>
</dbReference>
<feature type="transmembrane region" description="Helical" evidence="1">
    <location>
        <begin position="31"/>
        <end position="54"/>
    </location>
</feature>
<evidence type="ECO:0000313" key="3">
    <source>
        <dbReference type="Proteomes" id="UP001220456"/>
    </source>
</evidence>
<dbReference type="RefSeq" id="WP_277359419.1">
    <property type="nucleotide sequence ID" value="NZ_JAROKN010000055.1"/>
</dbReference>
<feature type="transmembrane region" description="Helical" evidence="1">
    <location>
        <begin position="60"/>
        <end position="89"/>
    </location>
</feature>
<evidence type="ECO:0000313" key="2">
    <source>
        <dbReference type="EMBL" id="MDF9279056.1"/>
    </source>
</evidence>
<dbReference type="EMBL" id="JAROKN010000055">
    <property type="protein sequence ID" value="MDF9279056.1"/>
    <property type="molecule type" value="Genomic_DNA"/>
</dbReference>
<dbReference type="InterPro" id="IPR015018">
    <property type="entry name" value="DUF1905"/>
</dbReference>
<gene>
    <name evidence="2" type="ORF">P4U43_14805</name>
</gene>
<protein>
    <submittedName>
        <fullName evidence="2">YdeI/OmpD-associated family protein</fullName>
    </submittedName>
</protein>
<dbReference type="Pfam" id="PF08922">
    <property type="entry name" value="DUF1905"/>
    <property type="match status" value="1"/>
</dbReference>
<keyword evidence="1" id="KW-0812">Transmembrane</keyword>
<keyword evidence="1" id="KW-1133">Transmembrane helix</keyword>
<dbReference type="Gene3D" id="2.40.30.100">
    <property type="entry name" value="AF2212/PG0164-like"/>
    <property type="match status" value="1"/>
</dbReference>
<proteinExistence type="predicted"/>
<keyword evidence="3" id="KW-1185">Reference proteome</keyword>
<reference evidence="2 3" key="1">
    <citation type="journal article" date="2023" name="Int. J. Syst. Evol. Microbiol.">
        <title>Arthrobacter vasquezii sp. nov., isolated from a soil sample from Union Glacier, Antarctica.</title>
        <authorList>
            <person name="Valenzuela-Ibaceta F."/>
            <person name="Carrasco V."/>
            <person name="Lagos-Moraga S."/>
            <person name="Dietz-Vargas C."/>
            <person name="Navarro C.A."/>
            <person name="Perez-Donoso J.M."/>
        </authorList>
    </citation>
    <scope>NUCLEOTIDE SEQUENCE [LARGE SCALE GENOMIC DNA]</scope>
    <source>
        <strain evidence="2 3">EH-1B-1</strain>
    </source>
</reference>
<organism evidence="2 3">
    <name type="scientific">Arthrobacter vasquezii</name>
    <dbReference type="NCBI Taxonomy" id="2977629"/>
    <lineage>
        <taxon>Bacteria</taxon>
        <taxon>Bacillati</taxon>
        <taxon>Actinomycetota</taxon>
        <taxon>Actinomycetes</taxon>
        <taxon>Micrococcales</taxon>
        <taxon>Micrococcaceae</taxon>
        <taxon>Arthrobacter</taxon>
    </lineage>
</organism>
<feature type="transmembrane region" description="Helical" evidence="1">
    <location>
        <begin position="96"/>
        <end position="118"/>
    </location>
</feature>
<dbReference type="Pfam" id="PF13376">
    <property type="entry name" value="OmdA"/>
    <property type="match status" value="1"/>
</dbReference>
<sequence length="326" mass="34614">MQHLHQHDDDAQPAPHHNGAGRARRVAFGPFALLTGTGVTHLLLATAVGISFGWSMPWETFSFVALAAILGIPITVVGFGVALLLGLALRPVANQVLHIAAFFGIFALLSTLITLIAGGGGFESFATGAVVGTAAAAGRASVWKLVTIYPEKAETHVALRDNLQPTSFRAARQVEATMQFRAELESSGKNTAGFEVPESIVEQLGGGKHPKIVATVNGFTFRTSIASMGGRFMFGLSADRRQEAGVQAGEVHDVEVELDTAPREVEVPEDLAGALEKNPAAKAFWDTLSYSNKSWHALQVTGAKKAETRAARIEKSVGMLHEGRAR</sequence>
<dbReference type="InterPro" id="IPR037079">
    <property type="entry name" value="AF2212/PG0164-like_sf"/>
</dbReference>
<accession>A0ABT6CYB2</accession>